<evidence type="ECO:0000256" key="1">
    <source>
        <dbReference type="SAM" id="Coils"/>
    </source>
</evidence>
<dbReference type="RefSeq" id="XP_020080183.1">
    <property type="nucleotide sequence ID" value="XM_020224594.1"/>
</dbReference>
<name>A0A6P5EEV0_ANACO</name>
<dbReference type="Proteomes" id="UP000515123">
    <property type="component" value="Unplaced"/>
</dbReference>
<keyword evidence="1" id="KW-0175">Coiled coil</keyword>
<feature type="compositionally biased region" description="Pro residues" evidence="2">
    <location>
        <begin position="28"/>
        <end position="38"/>
    </location>
</feature>
<gene>
    <name evidence="5" type="primary">LOC109703868</name>
</gene>
<feature type="domain" description="DUF7477" evidence="3">
    <location>
        <begin position="368"/>
        <end position="485"/>
    </location>
</feature>
<feature type="coiled-coil region" evidence="1">
    <location>
        <begin position="174"/>
        <end position="208"/>
    </location>
</feature>
<reference evidence="4" key="1">
    <citation type="journal article" date="2015" name="Nat. Genet.">
        <title>The pineapple genome and the evolution of CAM photosynthesis.</title>
        <authorList>
            <person name="Ming R."/>
            <person name="VanBuren R."/>
            <person name="Wai C.M."/>
            <person name="Tang H."/>
            <person name="Schatz M.C."/>
            <person name="Bowers J.E."/>
            <person name="Lyons E."/>
            <person name="Wang M.L."/>
            <person name="Chen J."/>
            <person name="Biggers E."/>
            <person name="Zhang J."/>
            <person name="Huang L."/>
            <person name="Zhang L."/>
            <person name="Miao W."/>
            <person name="Zhang J."/>
            <person name="Ye Z."/>
            <person name="Miao C."/>
            <person name="Lin Z."/>
            <person name="Wang H."/>
            <person name="Zhou H."/>
            <person name="Yim W.C."/>
            <person name="Priest H.D."/>
            <person name="Zheng C."/>
            <person name="Woodhouse M."/>
            <person name="Edger P.P."/>
            <person name="Guyot R."/>
            <person name="Guo H.B."/>
            <person name="Guo H."/>
            <person name="Zheng G."/>
            <person name="Singh R."/>
            <person name="Sharma A."/>
            <person name="Min X."/>
            <person name="Zheng Y."/>
            <person name="Lee H."/>
            <person name="Gurtowski J."/>
            <person name="Sedlazeck F.J."/>
            <person name="Harkess A."/>
            <person name="McKain M.R."/>
            <person name="Liao Z."/>
            <person name="Fang J."/>
            <person name="Liu J."/>
            <person name="Zhang X."/>
            <person name="Zhang Q."/>
            <person name="Hu W."/>
            <person name="Qin Y."/>
            <person name="Wang K."/>
            <person name="Chen L.Y."/>
            <person name="Shirley N."/>
            <person name="Lin Y.R."/>
            <person name="Liu L.Y."/>
            <person name="Hernandez A.G."/>
            <person name="Wright C.L."/>
            <person name="Bulone V."/>
            <person name="Tuskan G.A."/>
            <person name="Heath K."/>
            <person name="Zee F."/>
            <person name="Moore P.H."/>
            <person name="Sunkar R."/>
            <person name="Leebens-Mack J.H."/>
            <person name="Mockler T."/>
            <person name="Bennetzen J.L."/>
            <person name="Freeling M."/>
            <person name="Sankoff D."/>
            <person name="Paterson A.H."/>
            <person name="Zhu X."/>
            <person name="Yang X."/>
            <person name="Smith J.A."/>
            <person name="Cushman J.C."/>
            <person name="Paull R.E."/>
            <person name="Yu Q."/>
        </authorList>
    </citation>
    <scope>NUCLEOTIDE SEQUENCE [LARGE SCALE GENOMIC DNA]</scope>
    <source>
        <strain evidence="4">cv. F153</strain>
    </source>
</reference>
<dbReference type="Pfam" id="PF24289">
    <property type="entry name" value="DUF7477"/>
    <property type="match status" value="1"/>
</dbReference>
<keyword evidence="4" id="KW-1185">Reference proteome</keyword>
<dbReference type="PANTHER" id="PTHR45865:SF1">
    <property type="entry name" value="E3 UBIQUITIN-PROTEIN LIGASE SHPRH"/>
    <property type="match status" value="1"/>
</dbReference>
<dbReference type="PANTHER" id="PTHR45865">
    <property type="entry name" value="E3 UBIQUITIN-PROTEIN LIGASE SHPRH FAMILY MEMBER"/>
    <property type="match status" value="1"/>
</dbReference>
<reference evidence="5" key="2">
    <citation type="submission" date="2025-08" db="UniProtKB">
        <authorList>
            <consortium name="RefSeq"/>
        </authorList>
    </citation>
    <scope>IDENTIFICATION</scope>
    <source>
        <tissue evidence="5">Leaf</tissue>
    </source>
</reference>
<dbReference type="InterPro" id="IPR052583">
    <property type="entry name" value="ATP-helicase/E3_Ub-Ligase"/>
</dbReference>
<proteinExistence type="predicted"/>
<accession>A0A6P5EEV0</accession>
<organism evidence="4 5">
    <name type="scientific">Ananas comosus</name>
    <name type="common">Pineapple</name>
    <name type="synonym">Ananas ananas</name>
    <dbReference type="NCBI Taxonomy" id="4615"/>
    <lineage>
        <taxon>Eukaryota</taxon>
        <taxon>Viridiplantae</taxon>
        <taxon>Streptophyta</taxon>
        <taxon>Embryophyta</taxon>
        <taxon>Tracheophyta</taxon>
        <taxon>Spermatophyta</taxon>
        <taxon>Magnoliopsida</taxon>
        <taxon>Liliopsida</taxon>
        <taxon>Poales</taxon>
        <taxon>Bromeliaceae</taxon>
        <taxon>Bromelioideae</taxon>
        <taxon>Ananas</taxon>
    </lineage>
</organism>
<protein>
    <submittedName>
        <fullName evidence="5">Uncharacterized protein LOC109703868 isoform X2</fullName>
    </submittedName>
</protein>
<evidence type="ECO:0000259" key="3">
    <source>
        <dbReference type="Pfam" id="PF24289"/>
    </source>
</evidence>
<sequence>MLRQLFSRPLPLRLQTLTLLSSSSSSSPLPPPPRPNPRLPFSGRDPTRSFLLRSLRFYSASRGDGGDDDDGTWKLSPEFDEVDSVFGDITEGGEEAFVSEAVEDAVKGFTGGSGDPWAEGAASDSKGDVFEDIDREVASKEGGRGVGEEEWGTIEGYKPWTLGEDEETGDVFGAEEIEEAEKDVADEKQKLEEREKELLETLKEISTTSSSCFKRLGFSEISHSIAFSGRFLTWIYTRFHDRERTCSISVLRYNILRGLESLQDSRKILTDRILEIDQTLGNPKDEDIERQRCCPNCYDGNGSLCIQCELDILFQVYEAKLFLIKKSHDVDVIASVEEAIDLQRRKYEFNLFFRNRMTLVESDSHDEKGTSYTQQSYKVSESFPYKWINKKWKEGFHVTSMTTAGNRWGVVMSRNSGYSDQVVELDFLYPSEGIHRRWESGYRITSTAATPDQAAFILSIPKRKLMDGTQETLRTSAFPSNHVKAMRKEYSQARFLSIAQAQFLRAPDEIKMSTSRLRLKETEDEPSAINVLTREDLIPTSMQLSSDKFSSLSSMACIKGQLRYLKVVFKCPNGL</sequence>
<evidence type="ECO:0000313" key="5">
    <source>
        <dbReference type="RefSeq" id="XP_020080183.1"/>
    </source>
</evidence>
<evidence type="ECO:0000313" key="4">
    <source>
        <dbReference type="Proteomes" id="UP000515123"/>
    </source>
</evidence>
<evidence type="ECO:0000256" key="2">
    <source>
        <dbReference type="SAM" id="MobiDB-lite"/>
    </source>
</evidence>
<dbReference type="InterPro" id="IPR055900">
    <property type="entry name" value="DUF7477"/>
</dbReference>
<feature type="region of interest" description="Disordered" evidence="2">
    <location>
        <begin position="21"/>
        <end position="46"/>
    </location>
</feature>
<dbReference type="OrthoDB" id="423559at2759"/>
<dbReference type="GeneID" id="109703868"/>
<dbReference type="AlphaFoldDB" id="A0A6P5EEV0"/>